<proteinExistence type="predicted"/>
<dbReference type="Gene3D" id="3.40.390.10">
    <property type="entry name" value="Collagenase (Catalytic Domain)"/>
    <property type="match status" value="1"/>
</dbReference>
<evidence type="ECO:0000256" key="1">
    <source>
        <dbReference type="SAM" id="SignalP"/>
    </source>
</evidence>
<organism evidence="2 3">
    <name type="scientific">Hymenobacter jeongseonensis</name>
    <dbReference type="NCBI Taxonomy" id="2791027"/>
    <lineage>
        <taxon>Bacteria</taxon>
        <taxon>Pseudomonadati</taxon>
        <taxon>Bacteroidota</taxon>
        <taxon>Cytophagia</taxon>
        <taxon>Cytophagales</taxon>
        <taxon>Hymenobacteraceae</taxon>
        <taxon>Hymenobacter</taxon>
    </lineage>
</organism>
<dbReference type="PROSITE" id="PS51257">
    <property type="entry name" value="PROKAR_LIPOPROTEIN"/>
    <property type="match status" value="1"/>
</dbReference>
<dbReference type="Proteomes" id="UP000597617">
    <property type="component" value="Unassembled WGS sequence"/>
</dbReference>
<feature type="chain" id="PRO_5047406840" evidence="1">
    <location>
        <begin position="20"/>
        <end position="272"/>
    </location>
</feature>
<dbReference type="GO" id="GO:0006508">
    <property type="term" value="P:proteolysis"/>
    <property type="evidence" value="ECO:0007669"/>
    <property type="project" value="UniProtKB-KW"/>
</dbReference>
<evidence type="ECO:0000313" key="2">
    <source>
        <dbReference type="EMBL" id="MBF9236296.1"/>
    </source>
</evidence>
<dbReference type="GO" id="GO:0008233">
    <property type="term" value="F:peptidase activity"/>
    <property type="evidence" value="ECO:0007669"/>
    <property type="project" value="UniProtKB-KW"/>
</dbReference>
<feature type="signal peptide" evidence="1">
    <location>
        <begin position="1"/>
        <end position="19"/>
    </location>
</feature>
<reference evidence="2 3" key="1">
    <citation type="submission" date="2020-11" db="EMBL/GenBank/DDBJ databases">
        <authorList>
            <person name="Kim M.K."/>
        </authorList>
    </citation>
    <scope>NUCLEOTIDE SEQUENCE [LARGE SCALE GENOMIC DNA]</scope>
    <source>
        <strain evidence="2 3">BT683</strain>
    </source>
</reference>
<keyword evidence="3" id="KW-1185">Reference proteome</keyword>
<protein>
    <submittedName>
        <fullName evidence="2">Protease</fullName>
    </submittedName>
</protein>
<dbReference type="SUPFAM" id="SSF55486">
    <property type="entry name" value="Metalloproteases ('zincins'), catalytic domain"/>
    <property type="match status" value="1"/>
</dbReference>
<dbReference type="EMBL" id="JADQDQ010000001">
    <property type="protein sequence ID" value="MBF9236296.1"/>
    <property type="molecule type" value="Genomic_DNA"/>
</dbReference>
<evidence type="ECO:0000313" key="3">
    <source>
        <dbReference type="Proteomes" id="UP000597617"/>
    </source>
</evidence>
<dbReference type="InterPro" id="IPR024079">
    <property type="entry name" value="MetalloPept_cat_dom_sf"/>
</dbReference>
<dbReference type="Pfam" id="PF12388">
    <property type="entry name" value="Peptidase_M57"/>
    <property type="match status" value="1"/>
</dbReference>
<dbReference type="InterPro" id="IPR024653">
    <property type="entry name" value="Peptidase_M10/M27/M57"/>
</dbReference>
<keyword evidence="1" id="KW-0732">Signal</keyword>
<accession>A0ABS0ID70</accession>
<name>A0ABS0ID70_9BACT</name>
<dbReference type="RefSeq" id="WP_196280650.1">
    <property type="nucleotide sequence ID" value="NZ_JADQDQ010000001.1"/>
</dbReference>
<gene>
    <name evidence="2" type="ORF">I2I05_02700</name>
</gene>
<keyword evidence="2" id="KW-0645">Protease</keyword>
<sequence length="272" mass="28338">MKIKNVLSAALLCSASALTLFSCSKEKETVAPVAQEVGISQAVIAQIKDMGLTTEGMKRVAGGYLVEGDIVISDENLAAKPAYQLLRVGDQEQYRTSNLVSVGSGRTVTIRVSTTLPSAYVTATDELIRRYNAQGLLIRFSRVTSGGNIVLTAAPSGSGYLASAGFPSGGNPYGSVQVNSAAIGTANATTYIATILAHEVGHCIGFRHTDYMDRSYSCGGAYTNEGASTVGAIHIPGTPTTASAGSWMLACVGSGQNRPFTSSDVTALRYVY</sequence>
<comment type="caution">
    <text evidence="2">The sequence shown here is derived from an EMBL/GenBank/DDBJ whole genome shotgun (WGS) entry which is preliminary data.</text>
</comment>
<keyword evidence="2" id="KW-0378">Hydrolase</keyword>